<keyword evidence="3" id="KW-0479">Metal-binding</keyword>
<evidence type="ECO:0000256" key="1">
    <source>
        <dbReference type="ARBA" id="ARBA00006336"/>
    </source>
</evidence>
<organism evidence="9 10">
    <name type="scientific">Geotalea daltonii (strain DSM 22248 / JCM 15807 / FRC-32)</name>
    <name type="common">Geobacter daltonii</name>
    <dbReference type="NCBI Taxonomy" id="316067"/>
    <lineage>
        <taxon>Bacteria</taxon>
        <taxon>Pseudomonadati</taxon>
        <taxon>Thermodesulfobacteriota</taxon>
        <taxon>Desulfuromonadia</taxon>
        <taxon>Geobacterales</taxon>
        <taxon>Geobacteraceae</taxon>
        <taxon>Geotalea</taxon>
    </lineage>
</organism>
<keyword evidence="2" id="KW-0662">Pyridine nucleotide biosynthesis</keyword>
<comment type="similarity">
    <text evidence="1">Belongs to the isochorismatase family.</text>
</comment>
<dbReference type="Gene3D" id="3.40.50.850">
    <property type="entry name" value="Isochorismatase-like"/>
    <property type="match status" value="1"/>
</dbReference>
<evidence type="ECO:0000256" key="3">
    <source>
        <dbReference type="ARBA" id="ARBA00022723"/>
    </source>
</evidence>
<dbReference type="EC" id="3.5.1.19" evidence="6"/>
<dbReference type="InterPro" id="IPR052347">
    <property type="entry name" value="Isochorismatase_Nicotinamidase"/>
</dbReference>
<dbReference type="Pfam" id="PF00857">
    <property type="entry name" value="Isochorismatase"/>
    <property type="match status" value="1"/>
</dbReference>
<proteinExistence type="inferred from homology"/>
<keyword evidence="10" id="KW-1185">Reference proteome</keyword>
<keyword evidence="4" id="KW-0378">Hydrolase</keyword>
<accession>B9M5L7</accession>
<dbReference type="SUPFAM" id="SSF52499">
    <property type="entry name" value="Isochorismatase-like hydrolases"/>
    <property type="match status" value="1"/>
</dbReference>
<dbReference type="HOGENOM" id="CLU_068979_13_1_7"/>
<protein>
    <recommendedName>
        <fullName evidence="6">nicotinamidase</fullName>
        <ecNumber evidence="6">3.5.1.19</ecNumber>
    </recommendedName>
    <alternativeName>
        <fullName evidence="7">Nicotinamide deamidase</fullName>
    </alternativeName>
</protein>
<evidence type="ECO:0000313" key="9">
    <source>
        <dbReference type="EMBL" id="ACM21776.1"/>
    </source>
</evidence>
<dbReference type="GO" id="GO:0019363">
    <property type="term" value="P:pyridine nucleotide biosynthetic process"/>
    <property type="evidence" value="ECO:0007669"/>
    <property type="project" value="UniProtKB-KW"/>
</dbReference>
<comment type="pathway">
    <text evidence="5">Cofactor biosynthesis; nicotinate biosynthesis; nicotinate from nicotinamide: step 1/1.</text>
</comment>
<feature type="domain" description="Isochorismatase-like" evidence="8">
    <location>
        <begin position="10"/>
        <end position="193"/>
    </location>
</feature>
<dbReference type="eggNOG" id="COG1335">
    <property type="taxonomic scope" value="Bacteria"/>
</dbReference>
<dbReference type="PANTHER" id="PTHR11080:SF2">
    <property type="entry name" value="LD05707P"/>
    <property type="match status" value="1"/>
</dbReference>
<dbReference type="KEGG" id="geo:Geob_3433"/>
<evidence type="ECO:0000259" key="8">
    <source>
        <dbReference type="Pfam" id="PF00857"/>
    </source>
</evidence>
<name>B9M5L7_GEODF</name>
<dbReference type="GO" id="GO:0046872">
    <property type="term" value="F:metal ion binding"/>
    <property type="evidence" value="ECO:0007669"/>
    <property type="project" value="UniProtKB-KW"/>
</dbReference>
<reference evidence="9 10" key="1">
    <citation type="submission" date="2009-01" db="EMBL/GenBank/DDBJ databases">
        <title>Complete sequence of Geobacter sp. FRC-32.</title>
        <authorList>
            <consortium name="US DOE Joint Genome Institute"/>
            <person name="Lucas S."/>
            <person name="Copeland A."/>
            <person name="Lapidus A."/>
            <person name="Glavina del Rio T."/>
            <person name="Dalin E."/>
            <person name="Tice H."/>
            <person name="Bruce D."/>
            <person name="Goodwin L."/>
            <person name="Pitluck S."/>
            <person name="Saunders E."/>
            <person name="Brettin T."/>
            <person name="Detter J.C."/>
            <person name="Han C."/>
            <person name="Larimer F."/>
            <person name="Land M."/>
            <person name="Hauser L."/>
            <person name="Kyrpides N."/>
            <person name="Ovchinnikova G."/>
            <person name="Kostka J."/>
            <person name="Richardson P."/>
        </authorList>
    </citation>
    <scope>NUCLEOTIDE SEQUENCE [LARGE SCALE GENOMIC DNA]</scope>
    <source>
        <strain evidence="10">DSM 22248 / JCM 15807 / FRC-32</strain>
    </source>
</reference>
<dbReference type="InterPro" id="IPR036380">
    <property type="entry name" value="Isochorismatase-like_sf"/>
</dbReference>
<evidence type="ECO:0000256" key="5">
    <source>
        <dbReference type="ARBA" id="ARBA00037900"/>
    </source>
</evidence>
<evidence type="ECO:0000313" key="10">
    <source>
        <dbReference type="Proteomes" id="UP000007721"/>
    </source>
</evidence>
<dbReference type="EMBL" id="CP001390">
    <property type="protein sequence ID" value="ACM21776.1"/>
    <property type="molecule type" value="Genomic_DNA"/>
</dbReference>
<dbReference type="GO" id="GO:0008936">
    <property type="term" value="F:nicotinamidase activity"/>
    <property type="evidence" value="ECO:0007669"/>
    <property type="project" value="UniProtKB-EC"/>
</dbReference>
<gene>
    <name evidence="9" type="ordered locus">Geob_3433</name>
</gene>
<dbReference type="CDD" id="cd01011">
    <property type="entry name" value="nicotinamidase"/>
    <property type="match status" value="1"/>
</dbReference>
<dbReference type="AlphaFoldDB" id="B9M5L7"/>
<sequence length="200" mass="21717">MPVKIETKPALLIVDVQRDFCPGGMLAVAKGDRIIPALNGYCELFRKKNRPIFFSRDWHPQETSHFEAFGGAWPVHCVMGSKGAEFHPALKVPEVATIISKGMNPSRDDYSAFDGVDDSGTPFPELLRRLDVDTIYIGGLATDYCVKESALAALRQGFSVTLLEDAVRGVDLKPGDSSKAIAEMKTTGAKTTNLSTIDLG</sequence>
<evidence type="ECO:0000256" key="6">
    <source>
        <dbReference type="ARBA" id="ARBA00039017"/>
    </source>
</evidence>
<dbReference type="Proteomes" id="UP000007721">
    <property type="component" value="Chromosome"/>
</dbReference>
<evidence type="ECO:0000256" key="7">
    <source>
        <dbReference type="ARBA" id="ARBA00043224"/>
    </source>
</evidence>
<evidence type="ECO:0000256" key="4">
    <source>
        <dbReference type="ARBA" id="ARBA00022801"/>
    </source>
</evidence>
<dbReference type="InterPro" id="IPR000868">
    <property type="entry name" value="Isochorismatase-like_dom"/>
</dbReference>
<evidence type="ECO:0000256" key="2">
    <source>
        <dbReference type="ARBA" id="ARBA00022642"/>
    </source>
</evidence>
<dbReference type="RefSeq" id="WP_012648504.1">
    <property type="nucleotide sequence ID" value="NC_011979.1"/>
</dbReference>
<dbReference type="STRING" id="316067.Geob_3433"/>
<dbReference type="PANTHER" id="PTHR11080">
    <property type="entry name" value="PYRAZINAMIDASE/NICOTINAMIDASE"/>
    <property type="match status" value="1"/>
</dbReference>